<dbReference type="PIRSF" id="PIRSF017393">
    <property type="entry name" value="MTase_SAV2177"/>
    <property type="match status" value="1"/>
</dbReference>
<dbReference type="Proteomes" id="UP000533598">
    <property type="component" value="Unassembled WGS sequence"/>
</dbReference>
<dbReference type="Pfam" id="PF04672">
    <property type="entry name" value="Methyltransf_19"/>
    <property type="match status" value="1"/>
</dbReference>
<gene>
    <name evidence="1" type="ORF">HNR67_006380</name>
</gene>
<evidence type="ECO:0000313" key="2">
    <source>
        <dbReference type="Proteomes" id="UP000533598"/>
    </source>
</evidence>
<sequence>MAEDWIPSGLDLGRPSAARIYDYLLGGGHNFAVDREFAERAIAAHPGARDLAQLNRAFLYRAVGFLVSQGVRQFLDLGSGIPTRGNVHEIAQSAAPGSRVVYVDYEDVAVAHTQLLLRHNDNAEVVHADAADVDKVLSAPATQRLLDFSQPVGVLAMTLFHYFSPEQDPFGVAARYRDAVPSGSYFALTHLTDHLVGAATGEITERMRGTRDSVYVRDVDDIGKLFGDFDLVEPGLVRTWEWRPETHLGAGPPADGDWLCAGVARKP</sequence>
<comment type="caution">
    <text evidence="1">The sequence shown here is derived from an EMBL/GenBank/DDBJ whole genome shotgun (WGS) entry which is preliminary data.</text>
</comment>
<proteinExistence type="predicted"/>
<dbReference type="Gene3D" id="3.40.50.150">
    <property type="entry name" value="Vaccinia Virus protein VP39"/>
    <property type="match status" value="1"/>
</dbReference>
<protein>
    <recommendedName>
        <fullName evidence="3">S-adenosyl methyltransferase</fullName>
    </recommendedName>
</protein>
<dbReference type="EMBL" id="JACHMH010000001">
    <property type="protein sequence ID" value="MBB4680262.1"/>
    <property type="molecule type" value="Genomic_DNA"/>
</dbReference>
<dbReference type="AlphaFoldDB" id="A0A7W7CFH0"/>
<dbReference type="SUPFAM" id="SSF53335">
    <property type="entry name" value="S-adenosyl-L-methionine-dependent methyltransferases"/>
    <property type="match status" value="1"/>
</dbReference>
<name>A0A7W7CFH0_9PSEU</name>
<organism evidence="1 2">
    <name type="scientific">Crossiella cryophila</name>
    <dbReference type="NCBI Taxonomy" id="43355"/>
    <lineage>
        <taxon>Bacteria</taxon>
        <taxon>Bacillati</taxon>
        <taxon>Actinomycetota</taxon>
        <taxon>Actinomycetes</taxon>
        <taxon>Pseudonocardiales</taxon>
        <taxon>Pseudonocardiaceae</taxon>
        <taxon>Crossiella</taxon>
    </lineage>
</organism>
<evidence type="ECO:0008006" key="3">
    <source>
        <dbReference type="Google" id="ProtNLM"/>
    </source>
</evidence>
<evidence type="ECO:0000313" key="1">
    <source>
        <dbReference type="EMBL" id="MBB4680262.1"/>
    </source>
</evidence>
<accession>A0A7W7CFH0</accession>
<keyword evidence="2" id="KW-1185">Reference proteome</keyword>
<dbReference type="RefSeq" id="WP_185005932.1">
    <property type="nucleotide sequence ID" value="NZ_BAAAUI010000009.1"/>
</dbReference>
<dbReference type="InterPro" id="IPR006764">
    <property type="entry name" value="SAM_dep_MeTrfase_SAV2177_type"/>
</dbReference>
<dbReference type="InterPro" id="IPR029063">
    <property type="entry name" value="SAM-dependent_MTases_sf"/>
</dbReference>
<reference evidence="1 2" key="1">
    <citation type="submission" date="2020-08" db="EMBL/GenBank/DDBJ databases">
        <title>Sequencing the genomes of 1000 actinobacteria strains.</title>
        <authorList>
            <person name="Klenk H.-P."/>
        </authorList>
    </citation>
    <scope>NUCLEOTIDE SEQUENCE [LARGE SCALE GENOMIC DNA]</scope>
    <source>
        <strain evidence="1 2">DSM 44230</strain>
    </source>
</reference>